<protein>
    <recommendedName>
        <fullName evidence="1">PE domain-containing protein</fullName>
    </recommendedName>
</protein>
<dbReference type="Proteomes" id="UP000193087">
    <property type="component" value="Unassembled WGS sequence"/>
</dbReference>
<feature type="domain" description="PE" evidence="1">
    <location>
        <begin position="2"/>
        <end position="91"/>
    </location>
</feature>
<dbReference type="EMBL" id="LQPQ01000222">
    <property type="protein sequence ID" value="ORW62978.1"/>
    <property type="molecule type" value="Genomic_DNA"/>
</dbReference>
<dbReference type="Gene3D" id="1.10.287.850">
    <property type="entry name" value="HP0062-like domain"/>
    <property type="match status" value="1"/>
</dbReference>
<name>A0A1X2BH89_9MYCO</name>
<keyword evidence="3" id="KW-1185">Reference proteome</keyword>
<dbReference type="STRING" id="486698.AWC22_03815"/>
<proteinExistence type="predicted"/>
<comment type="caution">
    <text evidence="2">The sequence shown here is derived from an EMBL/GenBank/DDBJ whole genome shotgun (WGS) entry which is preliminary data.</text>
</comment>
<dbReference type="SUPFAM" id="SSF140459">
    <property type="entry name" value="PE/PPE dimer-like"/>
    <property type="match status" value="1"/>
</dbReference>
<dbReference type="OrthoDB" id="4753420at2"/>
<dbReference type="InterPro" id="IPR038332">
    <property type="entry name" value="PPE_sf"/>
</dbReference>
<dbReference type="RefSeq" id="WP_085252822.1">
    <property type="nucleotide sequence ID" value="NZ_CAJMWI010000001.1"/>
</dbReference>
<evidence type="ECO:0000313" key="3">
    <source>
        <dbReference type="Proteomes" id="UP000193087"/>
    </source>
</evidence>
<evidence type="ECO:0000313" key="2">
    <source>
        <dbReference type="EMBL" id="ORW62978.1"/>
    </source>
</evidence>
<dbReference type="InterPro" id="IPR000084">
    <property type="entry name" value="PE-PGRS_N"/>
</dbReference>
<dbReference type="AlphaFoldDB" id="A0A1X2BH89"/>
<organism evidence="2 3">
    <name type="scientific">Mycobacterium riyadhense</name>
    <dbReference type="NCBI Taxonomy" id="486698"/>
    <lineage>
        <taxon>Bacteria</taxon>
        <taxon>Bacillati</taxon>
        <taxon>Actinomycetota</taxon>
        <taxon>Actinomycetes</taxon>
        <taxon>Mycobacteriales</taxon>
        <taxon>Mycobacteriaceae</taxon>
        <taxon>Mycobacterium</taxon>
    </lineage>
</organism>
<gene>
    <name evidence="2" type="ORF">AWC22_03815</name>
</gene>
<dbReference type="Pfam" id="PF00934">
    <property type="entry name" value="PE"/>
    <property type="match status" value="1"/>
</dbReference>
<dbReference type="GeneID" id="93497393"/>
<evidence type="ECO:0000259" key="1">
    <source>
        <dbReference type="Pfam" id="PF00934"/>
    </source>
</evidence>
<reference evidence="2 3" key="1">
    <citation type="submission" date="2016-01" db="EMBL/GenBank/DDBJ databases">
        <title>The new phylogeny of the genus Mycobacterium.</title>
        <authorList>
            <person name="Tarcisio F."/>
            <person name="Conor M."/>
            <person name="Antonella G."/>
            <person name="Elisabetta G."/>
            <person name="Giulia F.S."/>
            <person name="Sara T."/>
            <person name="Anna F."/>
            <person name="Clotilde B."/>
            <person name="Roberto B."/>
            <person name="Veronica D.S."/>
            <person name="Fabio R."/>
            <person name="Monica P."/>
            <person name="Olivier J."/>
            <person name="Enrico T."/>
            <person name="Nicola S."/>
        </authorList>
    </citation>
    <scope>NUCLEOTIDE SEQUENCE [LARGE SCALE GENOMIC DNA]</scope>
    <source>
        <strain evidence="2 3">DSM 45176</strain>
    </source>
</reference>
<sequence length="103" mass="10357">MQPMTIDSAAADIGSQISDNAFQALRDGATASTSLTSLLPAGADEVSVQAAMAFATEGAQLLALNRAAQEELARAGAAFTDIARTYADADVNAAGSLLGVALR</sequence>
<accession>A0A1X2BH89</accession>